<dbReference type="RefSeq" id="WP_073042080.1">
    <property type="nucleotide sequence ID" value="NZ_FQUO01000005.1"/>
</dbReference>
<sequence>MESHPLLTNKTPVALALYHAVLKAFQAAGPVTVHPAKTMIGLGNGQRRIAYITQVGKNFVHVVFPFKRAYPDNLCFHKMGPVPGNAHQFNHHFRLYAIEDLNEEVQGFIRLAYANEAEVE</sequence>
<protein>
    <recommendedName>
        <fullName evidence="3">DUF5655 domain-containing protein</fullName>
    </recommendedName>
</protein>
<name>A0A1M4ZKU7_9BACT</name>
<dbReference type="AlphaFoldDB" id="A0A1M4ZKU7"/>
<gene>
    <name evidence="1" type="ORF">SAMN05444008_105262</name>
</gene>
<evidence type="ECO:0000313" key="2">
    <source>
        <dbReference type="Proteomes" id="UP000184368"/>
    </source>
</evidence>
<dbReference type="EMBL" id="FQUO01000005">
    <property type="protein sequence ID" value="SHF18663.1"/>
    <property type="molecule type" value="Genomic_DNA"/>
</dbReference>
<reference evidence="1 2" key="1">
    <citation type="submission" date="2016-11" db="EMBL/GenBank/DDBJ databases">
        <authorList>
            <person name="Jaros S."/>
            <person name="Januszkiewicz K."/>
            <person name="Wedrychowicz H."/>
        </authorList>
    </citation>
    <scope>NUCLEOTIDE SEQUENCE [LARGE SCALE GENOMIC DNA]</scope>
    <source>
        <strain evidence="1 2">DSM 26897</strain>
    </source>
</reference>
<dbReference type="OrthoDB" id="671474at2"/>
<keyword evidence="2" id="KW-1185">Reference proteome</keyword>
<accession>A0A1M4ZKU7</accession>
<proteinExistence type="predicted"/>
<dbReference type="Proteomes" id="UP000184368">
    <property type="component" value="Unassembled WGS sequence"/>
</dbReference>
<organism evidence="1 2">
    <name type="scientific">Cnuella takakiae</name>
    <dbReference type="NCBI Taxonomy" id="1302690"/>
    <lineage>
        <taxon>Bacteria</taxon>
        <taxon>Pseudomonadati</taxon>
        <taxon>Bacteroidota</taxon>
        <taxon>Chitinophagia</taxon>
        <taxon>Chitinophagales</taxon>
        <taxon>Chitinophagaceae</taxon>
        <taxon>Cnuella</taxon>
    </lineage>
</organism>
<evidence type="ECO:0000313" key="1">
    <source>
        <dbReference type="EMBL" id="SHF18663.1"/>
    </source>
</evidence>
<evidence type="ECO:0008006" key="3">
    <source>
        <dbReference type="Google" id="ProtNLM"/>
    </source>
</evidence>